<dbReference type="AlphaFoldDB" id="A0A081PEC3"/>
<name>A0A081PEC3_9SPHI</name>
<gene>
    <name evidence="1" type="ORF">N180_19105</name>
</gene>
<keyword evidence="2" id="KW-1185">Reference proteome</keyword>
<dbReference type="SUPFAM" id="SSF52540">
    <property type="entry name" value="P-loop containing nucleoside triphosphate hydrolases"/>
    <property type="match status" value="1"/>
</dbReference>
<reference evidence="1 2" key="1">
    <citation type="journal article" date="1992" name="Int. J. Syst. Bacteriol.">
        <title>Sphingobacterium antarcticus sp. nov. a Psychrotrophic Bacterium from the Soils of Schirmacher Oasis, Antarctica.</title>
        <authorList>
            <person name="Shivaji S."/>
            <person name="Ray M.K."/>
            <person name="Rao N.S."/>
            <person name="Saiserr L."/>
            <person name="Jagannadham M.V."/>
            <person name="Kumar G.S."/>
            <person name="Reddy G."/>
            <person name="Bhargava P.M."/>
        </authorList>
    </citation>
    <scope>NUCLEOTIDE SEQUENCE [LARGE SCALE GENOMIC DNA]</scope>
    <source>
        <strain evidence="1 2">4BY</strain>
    </source>
</reference>
<evidence type="ECO:0000313" key="2">
    <source>
        <dbReference type="Proteomes" id="UP000028007"/>
    </source>
</evidence>
<protein>
    <recommendedName>
        <fullName evidence="3">NACHT domain-containing protein</fullName>
    </recommendedName>
</protein>
<dbReference type="RefSeq" id="WP_070808220.1">
    <property type="nucleotide sequence ID" value="NZ_JNFF01000087.1"/>
</dbReference>
<dbReference type="OrthoDB" id="956377at2"/>
<dbReference type="InterPro" id="IPR027417">
    <property type="entry name" value="P-loop_NTPase"/>
</dbReference>
<comment type="caution">
    <text evidence="1">The sequence shown here is derived from an EMBL/GenBank/DDBJ whole genome shotgun (WGS) entry which is preliminary data.</text>
</comment>
<dbReference type="EMBL" id="JNFF01000087">
    <property type="protein sequence ID" value="KEQ29046.1"/>
    <property type="molecule type" value="Genomic_DNA"/>
</dbReference>
<evidence type="ECO:0000313" key="1">
    <source>
        <dbReference type="EMBL" id="KEQ29046.1"/>
    </source>
</evidence>
<accession>A0A081PEC3</accession>
<sequence>MEYGQQLNELKGLILSKCGIRYVTPADCKRISIEISRELNKNVSETTIKRLFGFAVVKHKFSNFTLTTLADFVDMAKVTEFIIPEAEKCAIEFKSLREKASKITQFTLKTIKNRSGIPYQYTISRDYAVKDFERFYQNETIFTSLVSQPGYGKTISLSHLAEEMFYAEKAPYKESTVLFLKAYNFFSKELARLHIDELLQVHLQLNDKQNILDYINKTHEINNSKFVLIIDGFSDMPVLKEDLFGIFDNLINLICALEDYKNIKLILSMRSTTWTRFYDRIRHSSFLMDHWFPGQHYNANEMNNVPAFSEKEVDAIVSKLNEQQTVLISPALKAQLKYPFQIQLYYQLKEENPDFSYYSNITFFELVSRFIKEKIYHSNYYTEKILFLKKIIKLTNYGKNAKSVEKDKLFSELSSFRNAYMELIADGILMEEKSADESHPKEYVRFLHPHTFEYFLFVEILEKFNLQTNSGFFNFINKEYEGSNVRFQLLQWTARFLIITNNFNGLRQLLEIDLVSFELNYLLLFVAEEIKYRSKSDSALLETLEKQKFHDYVISKLNNFDFIDSCYRESILAFISITKNQDHLITYYAILGIIDFCRLDKVSIKNNIEILSNYEDSTWMFHPARSLQVILAILNGTPVKDPTLLQQIADLKKGKNPFNIEKGQIMNTKVCIGYVYLLFINLLTGDPESGADMLQEILKIHAEDNRGKTVFSNYLIFLYGLFLAQSKSVKYIRQGETLIEEYLQKKDMRLSRYQEAIISMLKAQQAYSKKDYVRVLSYSADGLAMFRRNDIALNPIMIYNLLIKVYSDLKNYGKAQEYTLEKMELINKCQIDQKVFANF</sequence>
<dbReference type="eggNOG" id="COG5635">
    <property type="taxonomic scope" value="Bacteria"/>
</dbReference>
<evidence type="ECO:0008006" key="3">
    <source>
        <dbReference type="Google" id="ProtNLM"/>
    </source>
</evidence>
<organism evidence="1 2">
    <name type="scientific">Pedobacter antarcticus 4BY</name>
    <dbReference type="NCBI Taxonomy" id="1358423"/>
    <lineage>
        <taxon>Bacteria</taxon>
        <taxon>Pseudomonadati</taxon>
        <taxon>Bacteroidota</taxon>
        <taxon>Sphingobacteriia</taxon>
        <taxon>Sphingobacteriales</taxon>
        <taxon>Sphingobacteriaceae</taxon>
        <taxon>Pedobacter</taxon>
    </lineage>
</organism>
<proteinExistence type="predicted"/>
<dbReference type="Gene3D" id="3.40.50.300">
    <property type="entry name" value="P-loop containing nucleotide triphosphate hydrolases"/>
    <property type="match status" value="1"/>
</dbReference>
<dbReference type="Proteomes" id="UP000028007">
    <property type="component" value="Unassembled WGS sequence"/>
</dbReference>